<organism evidence="2 3">
    <name type="scientific">Symbiodinium microadriaticum</name>
    <name type="common">Dinoflagellate</name>
    <name type="synonym">Zooxanthella microadriatica</name>
    <dbReference type="NCBI Taxonomy" id="2951"/>
    <lineage>
        <taxon>Eukaryota</taxon>
        <taxon>Sar</taxon>
        <taxon>Alveolata</taxon>
        <taxon>Dinophyceae</taxon>
        <taxon>Suessiales</taxon>
        <taxon>Symbiodiniaceae</taxon>
        <taxon>Symbiodinium</taxon>
    </lineage>
</organism>
<dbReference type="SUPFAM" id="SSF50985">
    <property type="entry name" value="RCC1/BLIP-II"/>
    <property type="match status" value="1"/>
</dbReference>
<feature type="compositionally biased region" description="Acidic residues" evidence="1">
    <location>
        <begin position="272"/>
        <end position="281"/>
    </location>
</feature>
<proteinExistence type="predicted"/>
<name>A0A1Q9CJQ7_SYMMI</name>
<dbReference type="AlphaFoldDB" id="A0A1Q9CJQ7"/>
<comment type="caution">
    <text evidence="2">The sequence shown here is derived from an EMBL/GenBank/DDBJ whole genome shotgun (WGS) entry which is preliminary data.</text>
</comment>
<dbReference type="Gene3D" id="2.130.10.30">
    <property type="entry name" value="Regulator of chromosome condensation 1/beta-lactamase-inhibitor protein II"/>
    <property type="match status" value="1"/>
</dbReference>
<dbReference type="Proteomes" id="UP000186817">
    <property type="component" value="Unassembled WGS sequence"/>
</dbReference>
<accession>A0A1Q9CJQ7</accession>
<gene>
    <name evidence="2" type="ORF">AK812_SmicGene36118</name>
</gene>
<dbReference type="EMBL" id="LSRX01001137">
    <property type="protein sequence ID" value="OLP83152.1"/>
    <property type="molecule type" value="Genomic_DNA"/>
</dbReference>
<reference evidence="2 3" key="1">
    <citation type="submission" date="2016-02" db="EMBL/GenBank/DDBJ databases">
        <title>Genome analysis of coral dinoflagellate symbionts highlights evolutionary adaptations to a symbiotic lifestyle.</title>
        <authorList>
            <person name="Aranda M."/>
            <person name="Li Y."/>
            <person name="Liew Y.J."/>
            <person name="Baumgarten S."/>
            <person name="Simakov O."/>
            <person name="Wilson M."/>
            <person name="Piel J."/>
            <person name="Ashoor H."/>
            <person name="Bougouffa S."/>
            <person name="Bajic V.B."/>
            <person name="Ryu T."/>
            <person name="Ravasi T."/>
            <person name="Bayer T."/>
            <person name="Micklem G."/>
            <person name="Kim H."/>
            <person name="Bhak J."/>
            <person name="Lajeunesse T.C."/>
            <person name="Voolstra C.R."/>
        </authorList>
    </citation>
    <scope>NUCLEOTIDE SEQUENCE [LARGE SCALE GENOMIC DNA]</scope>
    <source>
        <strain evidence="2 3">CCMP2467</strain>
    </source>
</reference>
<evidence type="ECO:0000256" key="1">
    <source>
        <dbReference type="SAM" id="MobiDB-lite"/>
    </source>
</evidence>
<evidence type="ECO:0008006" key="4">
    <source>
        <dbReference type="Google" id="ProtNLM"/>
    </source>
</evidence>
<evidence type="ECO:0000313" key="3">
    <source>
        <dbReference type="Proteomes" id="UP000186817"/>
    </source>
</evidence>
<protein>
    <recommendedName>
        <fullName evidence="4">Ubiquitin-like domain-containing protein</fullName>
    </recommendedName>
</protein>
<keyword evidence="3" id="KW-1185">Reference proteome</keyword>
<sequence>MSITVEVGLLSGKRAAVEVGLDDQVATLIRRAQTALGVGKALLADSFGSVLNACATINEANVRNGDALTLHLRKVQLQSTHYAFAAGLHDGSVVTWGDASHGGDSSAVQDQLKNVQQIQATCSAFAAILGDGSVVTWGDASHGGDSNAVQDQLKNVQQIQATGKAFAAILGDGSVVTWGYASHGGDSSAVQDQLKGVQQIQAQECEIYTAYNPHLKPSEGASWDTASCDGRMGQRIASADFKNNRSSGRSAARARVVYDQSADGGHGHDETGDSADAEEPAAAEAEVGGSEKDKNKEIEAQERQEGQKADESEEADEVVSSSSLCNGIGAACFMPLKFEEFHTLQRHGRHDQFFFLHIRPEMACDLKRMAILFVFLPLPVLLPVAYNEIVVAAAEKSAEQDNAMQPLEGTSSYVKFGFQLLEHVPALDELLAEEGRAKTLNVLVQDNSNLELANAGEMPAQEELRQMSLDLMTEKRATPRRSVAAIGFDKLFFKCGVFQESQVSSVCDGEVLATRYEEASAAAQTGKEGPAAIKEALIWLHKALPFLGRLDQMSKGWLALAASYRLLGCLPR</sequence>
<dbReference type="InterPro" id="IPR009091">
    <property type="entry name" value="RCC1/BLIP-II"/>
</dbReference>
<feature type="region of interest" description="Disordered" evidence="1">
    <location>
        <begin position="261"/>
        <end position="295"/>
    </location>
</feature>
<evidence type="ECO:0000313" key="2">
    <source>
        <dbReference type="EMBL" id="OLP83152.1"/>
    </source>
</evidence>
<dbReference type="OrthoDB" id="10402054at2759"/>